<feature type="non-terminal residue" evidence="1">
    <location>
        <position position="320"/>
    </location>
</feature>
<keyword evidence="2" id="KW-1185">Reference proteome</keyword>
<protein>
    <submittedName>
        <fullName evidence="1">Uncharacterized protein</fullName>
    </submittedName>
</protein>
<accession>A0A8J6JPD1</accession>
<dbReference type="EMBL" id="WNTK01001476">
    <property type="protein sequence ID" value="KAG9467302.1"/>
    <property type="molecule type" value="Genomic_DNA"/>
</dbReference>
<comment type="caution">
    <text evidence="1">The sequence shown here is derived from an EMBL/GenBank/DDBJ whole genome shotgun (WGS) entry which is preliminary data.</text>
</comment>
<dbReference type="Proteomes" id="UP000770717">
    <property type="component" value="Unassembled WGS sequence"/>
</dbReference>
<name>A0A8J6JPD1_ELECQ</name>
<gene>
    <name evidence="1" type="ORF">GDO78_015201</name>
</gene>
<dbReference type="OrthoDB" id="10030336at2759"/>
<evidence type="ECO:0000313" key="1">
    <source>
        <dbReference type="EMBL" id="KAG9467302.1"/>
    </source>
</evidence>
<evidence type="ECO:0000313" key="2">
    <source>
        <dbReference type="Proteomes" id="UP000770717"/>
    </source>
</evidence>
<dbReference type="AlphaFoldDB" id="A0A8J6JPD1"/>
<organism evidence="1 2">
    <name type="scientific">Eleutherodactylus coqui</name>
    <name type="common">Puerto Rican coqui</name>
    <dbReference type="NCBI Taxonomy" id="57060"/>
    <lineage>
        <taxon>Eukaryota</taxon>
        <taxon>Metazoa</taxon>
        <taxon>Chordata</taxon>
        <taxon>Craniata</taxon>
        <taxon>Vertebrata</taxon>
        <taxon>Euteleostomi</taxon>
        <taxon>Amphibia</taxon>
        <taxon>Batrachia</taxon>
        <taxon>Anura</taxon>
        <taxon>Neobatrachia</taxon>
        <taxon>Hyloidea</taxon>
        <taxon>Eleutherodactylidae</taxon>
        <taxon>Eleutherodactylinae</taxon>
        <taxon>Eleutherodactylus</taxon>
        <taxon>Eleutherodactylus</taxon>
    </lineage>
</organism>
<reference evidence="1" key="1">
    <citation type="thesis" date="2020" institute="ProQuest LLC" country="789 East Eisenhower Parkway, Ann Arbor, MI, USA">
        <title>Comparative Genomics and Chromosome Evolution.</title>
        <authorList>
            <person name="Mudd A.B."/>
        </authorList>
    </citation>
    <scope>NUCLEOTIDE SEQUENCE</scope>
    <source>
        <strain evidence="1">HN-11 Male</strain>
        <tissue evidence="1">Kidney and liver</tissue>
    </source>
</reference>
<proteinExistence type="predicted"/>
<sequence>VHLLKDQLAAETAARVESQARVRQLLLTNRDLLQHISLLVKQLKELEIGSGLNGTVDERSLQNLALAQSLSLNLKNLYSLEINLPSTSTPAAAHGNGPLGESYLNLLNLGKDGKDLVTRRVEGSEVMADKREEVQGADEDKPLSSIPKLIPPPPLIARKRLSKIFPGQLVESKSSESITYTTPTSVNLTSFTTITSCSITPGDGSPSFKNSFFPVFENGDLSPIKETSRTSFQPECIEDNGTFHSITSSYDNLEDTATIVADGTLCNGLTKPLNLETTLPFSTATDTCLHISFSEDDFPDIDSDDHVINHKPWRLIKNGN</sequence>